<comment type="caution">
    <text evidence="1">The sequence shown here is derived from an EMBL/GenBank/DDBJ whole genome shotgun (WGS) entry which is preliminary data.</text>
</comment>
<accession>A0A8J6B1P2</accession>
<evidence type="ECO:0000313" key="2">
    <source>
        <dbReference type="Proteomes" id="UP000717585"/>
    </source>
</evidence>
<evidence type="ECO:0000313" key="1">
    <source>
        <dbReference type="EMBL" id="KAG9392389.1"/>
    </source>
</evidence>
<gene>
    <name evidence="1" type="ORF">J8273_5379</name>
</gene>
<proteinExistence type="predicted"/>
<reference evidence="1" key="1">
    <citation type="submission" date="2021-05" db="EMBL/GenBank/DDBJ databases">
        <title>A free-living protist that lacks canonical eukaryotic 1 DNA replication and segregation systems.</title>
        <authorList>
            <person name="Salas-Leiva D.E."/>
            <person name="Tromer E.C."/>
            <person name="Curtis B.A."/>
            <person name="Jerlstrom-Hultqvist J."/>
            <person name="Kolisko M."/>
            <person name="Yi Z."/>
            <person name="Salas-Leiva J.S."/>
            <person name="Gallot-Lavallee L."/>
            <person name="Kops G.J.P.L."/>
            <person name="Archibald J.M."/>
            <person name="Simpson A.G.B."/>
            <person name="Roger A.J."/>
        </authorList>
    </citation>
    <scope>NUCLEOTIDE SEQUENCE</scope>
    <source>
        <strain evidence="1">BICM</strain>
    </source>
</reference>
<name>A0A8J6B1P2_9EUKA</name>
<keyword evidence="2" id="KW-1185">Reference proteome</keyword>
<sequence>MQAKLQKISSDSEFLKYQALNRKMYETKMMRDIPRLKTELLFWKQKTAHAKKREAHLEEMFKQHQKNMAAIIEKAEGDLKAHPEWQAFERLSRQRSQLQSEVETVAADLDVATDSLETVDLNRGQLEAQIQSVGQSIASCQVSLRGLAEEQQRLALVLQSSPRVDIAEMEREIGMLEQRLAELRGVPGPT</sequence>
<dbReference type="AlphaFoldDB" id="A0A8J6B1P2"/>
<organism evidence="1 2">
    <name type="scientific">Carpediemonas membranifera</name>
    <dbReference type="NCBI Taxonomy" id="201153"/>
    <lineage>
        <taxon>Eukaryota</taxon>
        <taxon>Metamonada</taxon>
        <taxon>Carpediemonas-like organisms</taxon>
        <taxon>Carpediemonas</taxon>
    </lineage>
</organism>
<dbReference type="Proteomes" id="UP000717585">
    <property type="component" value="Unassembled WGS sequence"/>
</dbReference>
<protein>
    <submittedName>
        <fullName evidence="1">Chromosome segregation protein</fullName>
    </submittedName>
</protein>
<dbReference type="EMBL" id="JAHDYR010000038">
    <property type="protein sequence ID" value="KAG9392389.1"/>
    <property type="molecule type" value="Genomic_DNA"/>
</dbReference>